<feature type="compositionally biased region" description="Basic and acidic residues" evidence="7">
    <location>
        <begin position="738"/>
        <end position="753"/>
    </location>
</feature>
<dbReference type="InterPro" id="IPR023696">
    <property type="entry name" value="Ureohydrolase_dom_sf"/>
</dbReference>
<dbReference type="Gene3D" id="3.30.40.10">
    <property type="entry name" value="Zinc/RING finger domain, C3HC4 (zinc finger)"/>
    <property type="match status" value="1"/>
</dbReference>
<dbReference type="GO" id="GO:0008270">
    <property type="term" value="F:zinc ion binding"/>
    <property type="evidence" value="ECO:0007669"/>
    <property type="project" value="UniProtKB-KW"/>
</dbReference>
<organism evidence="9 10">
    <name type="scientific">Amphibalanus amphitrite</name>
    <name type="common">Striped barnacle</name>
    <name type="synonym">Balanus amphitrite</name>
    <dbReference type="NCBI Taxonomy" id="1232801"/>
    <lineage>
        <taxon>Eukaryota</taxon>
        <taxon>Metazoa</taxon>
        <taxon>Ecdysozoa</taxon>
        <taxon>Arthropoda</taxon>
        <taxon>Crustacea</taxon>
        <taxon>Multicrustacea</taxon>
        <taxon>Cirripedia</taxon>
        <taxon>Thoracica</taxon>
        <taxon>Thoracicalcarea</taxon>
        <taxon>Balanomorpha</taxon>
        <taxon>Balanoidea</taxon>
        <taxon>Balanidae</taxon>
        <taxon>Amphibalaninae</taxon>
        <taxon>Amphibalanus</taxon>
    </lineage>
</organism>
<keyword evidence="4" id="KW-0539">Nucleus</keyword>
<feature type="compositionally biased region" description="Polar residues" evidence="7">
    <location>
        <begin position="694"/>
        <end position="707"/>
    </location>
</feature>
<protein>
    <submittedName>
        <fullName evidence="9">Histone deacetylase 6</fullName>
    </submittedName>
</protein>
<dbReference type="Proteomes" id="UP000440578">
    <property type="component" value="Unassembled WGS sequence"/>
</dbReference>
<dbReference type="SMART" id="SM00290">
    <property type="entry name" value="ZnF_UBP"/>
    <property type="match status" value="1"/>
</dbReference>
<feature type="domain" description="UBP-type" evidence="8">
    <location>
        <begin position="770"/>
        <end position="864"/>
    </location>
</feature>
<proteinExistence type="inferred from homology"/>
<feature type="region of interest" description="Disordered" evidence="7">
    <location>
        <begin position="448"/>
        <end position="474"/>
    </location>
</feature>
<dbReference type="PANTHER" id="PTHR10625:SF38">
    <property type="entry name" value="HISTONE DEACETYLASE 6, ISOFORM G"/>
    <property type="match status" value="1"/>
</dbReference>
<evidence type="ECO:0000256" key="1">
    <source>
        <dbReference type="ARBA" id="ARBA00004123"/>
    </source>
</evidence>
<dbReference type="EMBL" id="VIIS01001799">
    <property type="protein sequence ID" value="KAF0292725.1"/>
    <property type="molecule type" value="Genomic_DNA"/>
</dbReference>
<evidence type="ECO:0000256" key="6">
    <source>
        <dbReference type="PROSITE-ProRule" id="PRU00502"/>
    </source>
</evidence>
<keyword evidence="10" id="KW-1185">Reference proteome</keyword>
<keyword evidence="6" id="KW-0863">Zinc-finger</keyword>
<dbReference type="Gene3D" id="3.40.800.20">
    <property type="entry name" value="Histone deacetylase domain"/>
    <property type="match status" value="1"/>
</dbReference>
<reference evidence="9 10" key="1">
    <citation type="submission" date="2019-07" db="EMBL/GenBank/DDBJ databases">
        <title>Draft genome assembly of a fouling barnacle, Amphibalanus amphitrite (Darwin, 1854): The first reference genome for Thecostraca.</title>
        <authorList>
            <person name="Kim W."/>
        </authorList>
    </citation>
    <scope>NUCLEOTIDE SEQUENCE [LARGE SCALE GENOMIC DNA]</scope>
    <source>
        <strain evidence="9">SNU_AA5</strain>
        <tissue evidence="9">Soma without cirri and trophi</tissue>
    </source>
</reference>
<dbReference type="GO" id="GO:0040029">
    <property type="term" value="P:epigenetic regulation of gene expression"/>
    <property type="evidence" value="ECO:0007669"/>
    <property type="project" value="TreeGrafter"/>
</dbReference>
<evidence type="ECO:0000313" key="10">
    <source>
        <dbReference type="Proteomes" id="UP000440578"/>
    </source>
</evidence>
<feature type="region of interest" description="Disordered" evidence="7">
    <location>
        <begin position="621"/>
        <end position="768"/>
    </location>
</feature>
<feature type="compositionally biased region" description="Low complexity" evidence="7">
    <location>
        <begin position="540"/>
        <end position="550"/>
    </location>
</feature>
<dbReference type="PANTHER" id="PTHR10625">
    <property type="entry name" value="HISTONE DEACETYLASE HDAC1-RELATED"/>
    <property type="match status" value="1"/>
</dbReference>
<dbReference type="Pfam" id="PF00850">
    <property type="entry name" value="Hist_deacetyl"/>
    <property type="match status" value="1"/>
</dbReference>
<dbReference type="InterPro" id="IPR001607">
    <property type="entry name" value="Znf_UBP"/>
</dbReference>
<dbReference type="InterPro" id="IPR000286">
    <property type="entry name" value="HDACs"/>
</dbReference>
<dbReference type="SUPFAM" id="SSF52768">
    <property type="entry name" value="Arginase/deacetylase"/>
    <property type="match status" value="1"/>
</dbReference>
<dbReference type="PRINTS" id="PR01270">
    <property type="entry name" value="HDASUPER"/>
</dbReference>
<keyword evidence="6" id="KW-0479">Metal-binding</keyword>
<sequence length="874" mass="93121">MIDVNTAPVSRPLPPAHRVCLATNEDMMRHRNVDDPDHPERPARLQSILTRLSAWGLSDRCLRTPGQLRAAPEQLVPPHEPAHVAALSDTEQLSQSELDRLADRFNSVFLCPESYDCALLAAGCVVEAVDSVLSGESGSGLCVVRPPGHHAEPDTPHGFCLFNNVAVAARHAVSAHGLRRVMILDWDVHHGNGIQHMFYEDSDVLYMSLHRHDFGFFFPMSDDGDHDRVGSGPGAGFNVNVPWNRARMGAAEYLAALLAVVLPVGYQFSPELVLVSAGFDAARGDPLGGYLVPPEVYGHLTHHLTALAGGRVVVALEGGYNLTSISYSMAMCARALLGDPAVQLPPLPAVNDSAARTLCSVAHSQRPFWPAVAEPYRLAKEPLDVPESEPETKPQPEPQTEPERETKPQPEPQPEPEPLESLVGRLTLAEDQGTGAAAAVPETAAAAGDLAVEGSPERDAKPVTGPAERAAEASGLSEQGAVAAALAAGDAALQQFLVLEEISNQTAARRWKEPVRRVIPPALTLTPTPTCDSVCIDSSVSLDSSPTSDSAPEDWESESESAGVGLAGGDGSESPACPEVVAVAAVGSVLTFIRVARKMRLSLLSSFRTCFRWRWVRRSVAARQRPQGPAPPLTSSTTSGLAAPPSRAPTGRRRSQQTLSRAAVTPPSRAVSENGSGGRRCETNVTCWRGRTGPENTTRPAWVTSSGCGRRGPLSGRNATVTVQDVSGPPPPPDDEHEPDRRGRLPLLDDRRLSGIPGPAHGAQRPAGRMGDGWADLPVGGINASAPCADCGDSQENWVCLTCYQVCCGRYRSCHMLDHGAVTGHCMVLSLADLSVWCYVCENYIHHERLTAAKRSAHHSKFGVDMPGGDAGHA</sequence>
<comment type="subcellular location">
    <subcellularLocation>
        <location evidence="1">Nucleus</location>
    </subcellularLocation>
</comment>
<dbReference type="InterPro" id="IPR037138">
    <property type="entry name" value="His_deacetylse_dom_sf"/>
</dbReference>
<dbReference type="InterPro" id="IPR023801">
    <property type="entry name" value="His_deacetylse_dom"/>
</dbReference>
<dbReference type="SUPFAM" id="SSF57850">
    <property type="entry name" value="RING/U-box"/>
    <property type="match status" value="1"/>
</dbReference>
<dbReference type="PROSITE" id="PS50271">
    <property type="entry name" value="ZF_UBP"/>
    <property type="match status" value="1"/>
</dbReference>
<evidence type="ECO:0000256" key="2">
    <source>
        <dbReference type="ARBA" id="ARBA00007738"/>
    </source>
</evidence>
<dbReference type="GO" id="GO:0000118">
    <property type="term" value="C:histone deacetylase complex"/>
    <property type="evidence" value="ECO:0007669"/>
    <property type="project" value="TreeGrafter"/>
</dbReference>
<dbReference type="Pfam" id="PF02148">
    <property type="entry name" value="zf-UBP"/>
    <property type="match status" value="1"/>
</dbReference>
<comment type="caution">
    <text evidence="9">The sequence shown here is derived from an EMBL/GenBank/DDBJ whole genome shotgun (WGS) entry which is preliminary data.</text>
</comment>
<feature type="region of interest" description="Disordered" evidence="7">
    <location>
        <begin position="540"/>
        <end position="571"/>
    </location>
</feature>
<evidence type="ECO:0000256" key="5">
    <source>
        <dbReference type="ARBA" id="ARBA00048287"/>
    </source>
</evidence>
<evidence type="ECO:0000256" key="7">
    <source>
        <dbReference type="SAM" id="MobiDB-lite"/>
    </source>
</evidence>
<keyword evidence="3" id="KW-0378">Hydrolase</keyword>
<feature type="region of interest" description="Disordered" evidence="7">
    <location>
        <begin position="382"/>
        <end position="419"/>
    </location>
</feature>
<dbReference type="InterPro" id="IPR013083">
    <property type="entry name" value="Znf_RING/FYVE/PHD"/>
</dbReference>
<evidence type="ECO:0000259" key="8">
    <source>
        <dbReference type="PROSITE" id="PS50271"/>
    </source>
</evidence>
<dbReference type="GO" id="GO:0141221">
    <property type="term" value="F:histone deacetylase activity, hydrolytic mechanism"/>
    <property type="evidence" value="ECO:0007669"/>
    <property type="project" value="UniProtKB-EC"/>
</dbReference>
<dbReference type="FunFam" id="3.40.800.20:FF:000005">
    <property type="entry name" value="histone deacetylase 6"/>
    <property type="match status" value="1"/>
</dbReference>
<dbReference type="AlphaFoldDB" id="A0A6A4VFM9"/>
<gene>
    <name evidence="9" type="primary">Hdac6_0</name>
    <name evidence="9" type="ORF">FJT64_009342</name>
</gene>
<evidence type="ECO:0000313" key="9">
    <source>
        <dbReference type="EMBL" id="KAF0292725.1"/>
    </source>
</evidence>
<keyword evidence="6" id="KW-0862">Zinc</keyword>
<name>A0A6A4VFM9_AMPAM</name>
<evidence type="ECO:0000256" key="4">
    <source>
        <dbReference type="ARBA" id="ARBA00023242"/>
    </source>
</evidence>
<evidence type="ECO:0000256" key="3">
    <source>
        <dbReference type="ARBA" id="ARBA00022801"/>
    </source>
</evidence>
<comment type="catalytic activity">
    <reaction evidence="5">
        <text>N(6)-acetyl-L-lysyl-[histone] + H2O = L-lysyl-[histone] + acetate</text>
        <dbReference type="Rhea" id="RHEA:58196"/>
        <dbReference type="Rhea" id="RHEA-COMP:9845"/>
        <dbReference type="Rhea" id="RHEA-COMP:11338"/>
        <dbReference type="ChEBI" id="CHEBI:15377"/>
        <dbReference type="ChEBI" id="CHEBI:29969"/>
        <dbReference type="ChEBI" id="CHEBI:30089"/>
        <dbReference type="ChEBI" id="CHEBI:61930"/>
        <dbReference type="EC" id="3.5.1.98"/>
    </reaction>
</comment>
<comment type="similarity">
    <text evidence="2">Belongs to the histone deacetylase family. HD type 2 subfamily.</text>
</comment>
<dbReference type="OrthoDB" id="424012at2759"/>
<accession>A0A6A4VFM9</accession>